<dbReference type="Gene3D" id="3.40.30.10">
    <property type="entry name" value="Glutaredoxin"/>
    <property type="match status" value="1"/>
</dbReference>
<protein>
    <submittedName>
        <fullName evidence="1">Disulfide bond formation protein DsbA</fullName>
    </submittedName>
</protein>
<accession>A0ABU6B3A7</accession>
<dbReference type="Pfam" id="PF22234">
    <property type="entry name" value="Rv2466c-like"/>
    <property type="match status" value="1"/>
</dbReference>
<organism evidence="1 2">
    <name type="scientific">Nocardia implantans</name>
    <dbReference type="NCBI Taxonomy" id="3108168"/>
    <lineage>
        <taxon>Bacteria</taxon>
        <taxon>Bacillati</taxon>
        <taxon>Actinomycetota</taxon>
        <taxon>Actinomycetes</taxon>
        <taxon>Mycobacteriales</taxon>
        <taxon>Nocardiaceae</taxon>
        <taxon>Nocardia</taxon>
    </lineage>
</organism>
<keyword evidence="2" id="KW-1185">Reference proteome</keyword>
<dbReference type="SUPFAM" id="SSF52833">
    <property type="entry name" value="Thioredoxin-like"/>
    <property type="match status" value="1"/>
</dbReference>
<comment type="caution">
    <text evidence="1">The sequence shown here is derived from an EMBL/GenBank/DDBJ whole genome shotgun (WGS) entry which is preliminary data.</text>
</comment>
<name>A0ABU6B3A7_9NOCA</name>
<evidence type="ECO:0000313" key="1">
    <source>
        <dbReference type="EMBL" id="MEB3514232.1"/>
    </source>
</evidence>
<proteinExistence type="predicted"/>
<dbReference type="InterPro" id="IPR036249">
    <property type="entry name" value="Thioredoxin-like_sf"/>
</dbReference>
<dbReference type="EMBL" id="JAYKYQ010000016">
    <property type="protein sequence ID" value="MEB3514232.1"/>
    <property type="molecule type" value="Genomic_DNA"/>
</dbReference>
<dbReference type="RefSeq" id="WP_195081981.1">
    <property type="nucleotide sequence ID" value="NZ_JAYESH010000009.1"/>
</dbReference>
<gene>
    <name evidence="1" type="ORF">U3653_29775</name>
</gene>
<dbReference type="Proteomes" id="UP001348098">
    <property type="component" value="Unassembled WGS sequence"/>
</dbReference>
<sequence>MADIDLYLDPVCPFSWVSARWLLETAGEDHQVTLRQMNLAVLNEGTEVDEKQRPMLERSRRLGRLCAAVTDRHGRDAFARLYAALGSRMHVGGAHDDAAITAAITESGLDPTLVETLDDASLDRLVSATHHDSQQVLGATNGAPIIVVDGHAFAGPVLTGPPAPDRARALLEALVTLTTTAEFADLHRPYQGPPTIAGRQK</sequence>
<dbReference type="InterPro" id="IPR053977">
    <property type="entry name" value="Rv2466c-like"/>
</dbReference>
<reference evidence="1 2" key="1">
    <citation type="submission" date="2023-12" db="EMBL/GenBank/DDBJ databases">
        <title>novel species in genus Nocarida.</title>
        <authorList>
            <person name="Li Z."/>
        </authorList>
    </citation>
    <scope>NUCLEOTIDE SEQUENCE [LARGE SCALE GENOMIC DNA]</scope>
    <source>
        <strain evidence="1 2">CDC186</strain>
    </source>
</reference>
<evidence type="ECO:0000313" key="2">
    <source>
        <dbReference type="Proteomes" id="UP001348098"/>
    </source>
</evidence>